<dbReference type="InterPro" id="IPR001849">
    <property type="entry name" value="PH_domain"/>
</dbReference>
<evidence type="ECO:0000256" key="2">
    <source>
        <dbReference type="ARBA" id="ARBA00022448"/>
    </source>
</evidence>
<keyword evidence="3" id="KW-0445">Lipid transport</keyword>
<evidence type="ECO:0000313" key="8">
    <source>
        <dbReference type="Proteomes" id="UP001163850"/>
    </source>
</evidence>
<dbReference type="GO" id="GO:0030011">
    <property type="term" value="P:maintenance of cell polarity"/>
    <property type="evidence" value="ECO:0007669"/>
    <property type="project" value="TreeGrafter"/>
</dbReference>
<dbReference type="GO" id="GO:0005829">
    <property type="term" value="C:cytosol"/>
    <property type="evidence" value="ECO:0007669"/>
    <property type="project" value="TreeGrafter"/>
</dbReference>
<dbReference type="GO" id="GO:0032934">
    <property type="term" value="F:sterol binding"/>
    <property type="evidence" value="ECO:0007669"/>
    <property type="project" value="TreeGrafter"/>
</dbReference>
<feature type="domain" description="PH" evidence="6">
    <location>
        <begin position="26"/>
        <end position="118"/>
    </location>
</feature>
<proteinExistence type="inferred from homology"/>
<dbReference type="GO" id="GO:0032541">
    <property type="term" value="C:cortical endoplasmic reticulum"/>
    <property type="evidence" value="ECO:0007669"/>
    <property type="project" value="TreeGrafter"/>
</dbReference>
<dbReference type="InterPro" id="IPR011993">
    <property type="entry name" value="PH-like_dom_sf"/>
</dbReference>
<protein>
    <submittedName>
        <fullName evidence="7">Oxysterol binding protein</fullName>
    </submittedName>
</protein>
<dbReference type="PROSITE" id="PS50003">
    <property type="entry name" value="PH_DOMAIN"/>
    <property type="match status" value="1"/>
</dbReference>
<evidence type="ECO:0000313" key="7">
    <source>
        <dbReference type="EMBL" id="KAJ3990482.1"/>
    </source>
</evidence>
<dbReference type="InterPro" id="IPR041680">
    <property type="entry name" value="PH_8"/>
</dbReference>
<dbReference type="Pfam" id="PF15409">
    <property type="entry name" value="PH_8"/>
    <property type="match status" value="1"/>
</dbReference>
<keyword evidence="4" id="KW-0446">Lipid-binding</keyword>
<evidence type="ECO:0000256" key="4">
    <source>
        <dbReference type="ARBA" id="ARBA00023121"/>
    </source>
</evidence>
<name>A0AA38QAZ2_9AGAR</name>
<keyword evidence="2" id="KW-0813">Transport</keyword>
<dbReference type="GO" id="GO:0034727">
    <property type="term" value="P:piecemeal microautophagy of the nucleus"/>
    <property type="evidence" value="ECO:0007669"/>
    <property type="project" value="TreeGrafter"/>
</dbReference>
<dbReference type="InterPro" id="IPR037239">
    <property type="entry name" value="OSBP_sf"/>
</dbReference>
<feature type="region of interest" description="Disordered" evidence="5">
    <location>
        <begin position="259"/>
        <end position="300"/>
    </location>
</feature>
<gene>
    <name evidence="7" type="ORF">F5890DRAFT_1399016</name>
</gene>
<accession>A0AA38QAZ2</accession>
<dbReference type="Gene3D" id="2.40.160.120">
    <property type="match status" value="1"/>
</dbReference>
<comment type="caution">
    <text evidence="7">The sequence shown here is derived from an EMBL/GenBank/DDBJ whole genome shotgun (WGS) entry which is preliminary data.</text>
</comment>
<dbReference type="PANTHER" id="PTHR10972">
    <property type="entry name" value="OXYSTEROL-BINDING PROTEIN-RELATED"/>
    <property type="match status" value="1"/>
</dbReference>
<dbReference type="Proteomes" id="UP001163850">
    <property type="component" value="Unassembled WGS sequence"/>
</dbReference>
<dbReference type="SUPFAM" id="SSF144000">
    <property type="entry name" value="Oxysterol-binding protein-like"/>
    <property type="match status" value="1"/>
</dbReference>
<dbReference type="SMART" id="SM00233">
    <property type="entry name" value="PH"/>
    <property type="match status" value="1"/>
</dbReference>
<dbReference type="GO" id="GO:0006897">
    <property type="term" value="P:endocytosis"/>
    <property type="evidence" value="ECO:0007669"/>
    <property type="project" value="TreeGrafter"/>
</dbReference>
<evidence type="ECO:0000256" key="1">
    <source>
        <dbReference type="ARBA" id="ARBA00008842"/>
    </source>
</evidence>
<evidence type="ECO:0000256" key="3">
    <source>
        <dbReference type="ARBA" id="ARBA00023055"/>
    </source>
</evidence>
<dbReference type="FunFam" id="2.40.160.120:FF:000001">
    <property type="entry name" value="Oxysterol-binding protein"/>
    <property type="match status" value="1"/>
</dbReference>
<dbReference type="EMBL" id="MU801890">
    <property type="protein sequence ID" value="KAJ3990482.1"/>
    <property type="molecule type" value="Genomic_DNA"/>
</dbReference>
<evidence type="ECO:0000256" key="5">
    <source>
        <dbReference type="SAM" id="MobiDB-lite"/>
    </source>
</evidence>
<dbReference type="CDD" id="cd13289">
    <property type="entry name" value="PH_Osh3p_yeast"/>
    <property type="match status" value="1"/>
</dbReference>
<dbReference type="Pfam" id="PF01237">
    <property type="entry name" value="Oxysterol_BP"/>
    <property type="match status" value="1"/>
</dbReference>
<dbReference type="SUPFAM" id="SSF50729">
    <property type="entry name" value="PH domain-like"/>
    <property type="match status" value="1"/>
</dbReference>
<dbReference type="PANTHER" id="PTHR10972:SF203">
    <property type="entry name" value="OXYSTEROL-BINDING PROTEIN HOMOLOG 3"/>
    <property type="match status" value="1"/>
</dbReference>
<dbReference type="AlphaFoldDB" id="A0AA38QAZ2"/>
<reference evidence="7" key="1">
    <citation type="submission" date="2022-08" db="EMBL/GenBank/DDBJ databases">
        <authorList>
            <consortium name="DOE Joint Genome Institute"/>
            <person name="Min B."/>
            <person name="Riley R."/>
            <person name="Sierra-Patev S."/>
            <person name="Naranjo-Ortiz M."/>
            <person name="Looney B."/>
            <person name="Konkel Z."/>
            <person name="Slot J.C."/>
            <person name="Sakamoto Y."/>
            <person name="Steenwyk J.L."/>
            <person name="Rokas A."/>
            <person name="Carro J."/>
            <person name="Camarero S."/>
            <person name="Ferreira P."/>
            <person name="Molpeceres G."/>
            <person name="Ruiz-Duenas F.J."/>
            <person name="Serrano A."/>
            <person name="Henrissat B."/>
            <person name="Drula E."/>
            <person name="Hughes K.W."/>
            <person name="Mata J.L."/>
            <person name="Ishikawa N.K."/>
            <person name="Vargas-Isla R."/>
            <person name="Ushijima S."/>
            <person name="Smith C.A."/>
            <person name="Ahrendt S."/>
            <person name="Andreopoulos W."/>
            <person name="He G."/>
            <person name="Labutti K."/>
            <person name="Lipzen A."/>
            <person name="Ng V."/>
            <person name="Sandor L."/>
            <person name="Barry K."/>
            <person name="Martinez A.T."/>
            <person name="Xiao Y."/>
            <person name="Gibbons J.G."/>
            <person name="Terashima K."/>
            <person name="Hibbett D.S."/>
            <person name="Grigoriev I.V."/>
        </authorList>
    </citation>
    <scope>NUCLEOTIDE SEQUENCE</scope>
    <source>
        <strain evidence="7">TFB7829</strain>
    </source>
</reference>
<evidence type="ECO:0000259" key="6">
    <source>
        <dbReference type="PROSITE" id="PS50003"/>
    </source>
</evidence>
<dbReference type="GO" id="GO:0005886">
    <property type="term" value="C:plasma membrane"/>
    <property type="evidence" value="ECO:0007669"/>
    <property type="project" value="TreeGrafter"/>
</dbReference>
<sequence>MSDTHQPAYAAARTSLNLISGLLSGPILQEGWILKKRRKKMQGFARRYFMLYQSGILCYSFEPGQPIRDQIHLPNAAISTASGRKDIHVDSDRATFHLKCLSTEDFTQWMGTFRKFSAPVPESRRSASIRVSSRQGTIKLNKSAAIAEEIGTASSLCNVSPQTILELEDAFVNLRDPLKRKSSGVKDKPKEGTSVFGLFKKGHHGAHESHNESSRLEVIDPTSHQRMHMAIESLKVQHGSLIKSLQIISILDTAQSVHPSAQASPLPGTAEEEEREDSIPYSASEEKLASSFTRRSKRTSIATTTNDSILEWFDASEGEGVQEFILDDQTSPENGDNGESPSRIVNNDSRSSLGNAEESSIDTDIEDLREEPPVIDQVTHDQQVKGISQVQVARRTHLPAPITGDEGSLFAVLKKNVGKDLSTIALPVSFNEPLTLLQRVAEELEYFDLLEQAAATSNPIERMQFVAAFAVSGYAHTRHRTGRKGFNPMLAETFEDPRMRFIAEKVRHNPVQMAYHAEGENWELYATAGGKTKFWGKSLEIIPLGTTHLKIGNDHYQWFKPSSFMRNLVVGTKYLEHVGKLIIENVNGRDRCVLEFKQSGYWGETNLVSGQVHDASGKVAAQLEGKWDEHLSEAVDASHFTLLWRAHPWPKHGHDYYGFTSFSMALNEVTPDIAEKLPVTDSRYRPDVRALEEGDIDRAEAEKVRVEEMQRSRRRDGKEASARWFTLQGDEWIYTGGYWEARAKSWKDTKIDPLW</sequence>
<feature type="compositionally biased region" description="Polar residues" evidence="5">
    <location>
        <begin position="328"/>
        <end position="358"/>
    </location>
</feature>
<feature type="region of interest" description="Disordered" evidence="5">
    <location>
        <begin position="328"/>
        <end position="364"/>
    </location>
</feature>
<comment type="similarity">
    <text evidence="1">Belongs to the OSBP family.</text>
</comment>
<dbReference type="GO" id="GO:0006887">
    <property type="term" value="P:exocytosis"/>
    <property type="evidence" value="ECO:0007669"/>
    <property type="project" value="TreeGrafter"/>
</dbReference>
<dbReference type="InterPro" id="IPR000648">
    <property type="entry name" value="Oxysterol-bd"/>
</dbReference>
<dbReference type="Gene3D" id="2.30.29.30">
    <property type="entry name" value="Pleckstrin-homology domain (PH domain)/Phosphotyrosine-binding domain (PTB)"/>
    <property type="match status" value="1"/>
</dbReference>
<dbReference type="GO" id="GO:0097038">
    <property type="term" value="C:perinuclear endoplasmic reticulum"/>
    <property type="evidence" value="ECO:0007669"/>
    <property type="project" value="TreeGrafter"/>
</dbReference>
<dbReference type="GO" id="GO:0035621">
    <property type="term" value="P:ER to Golgi ceramide transport"/>
    <property type="evidence" value="ECO:0007669"/>
    <property type="project" value="TreeGrafter"/>
</dbReference>
<organism evidence="7 8">
    <name type="scientific">Lentinula detonsa</name>
    <dbReference type="NCBI Taxonomy" id="2804962"/>
    <lineage>
        <taxon>Eukaryota</taxon>
        <taxon>Fungi</taxon>
        <taxon>Dikarya</taxon>
        <taxon>Basidiomycota</taxon>
        <taxon>Agaricomycotina</taxon>
        <taxon>Agaricomycetes</taxon>
        <taxon>Agaricomycetidae</taxon>
        <taxon>Agaricales</taxon>
        <taxon>Marasmiineae</taxon>
        <taxon>Omphalotaceae</taxon>
        <taxon>Lentinula</taxon>
    </lineage>
</organism>
<dbReference type="GO" id="GO:0120009">
    <property type="term" value="P:intermembrane lipid transfer"/>
    <property type="evidence" value="ECO:0007669"/>
    <property type="project" value="UniProtKB-ARBA"/>
</dbReference>